<dbReference type="UniPathway" id="UPA00253">
    <property type="reaction ID" value="UER00457"/>
</dbReference>
<evidence type="ECO:0000256" key="11">
    <source>
        <dbReference type="ARBA" id="ARBA00022723"/>
    </source>
</evidence>
<feature type="domain" description="Nicotinate/nicotinamide phosphoribosyltransferase" evidence="17">
    <location>
        <begin position="318"/>
        <end position="418"/>
    </location>
</feature>
<evidence type="ECO:0000256" key="16">
    <source>
        <dbReference type="RuleBase" id="RU365100"/>
    </source>
</evidence>
<dbReference type="FunFam" id="3.20.20.70:FF:000155">
    <property type="entry name" value="Nicotinate phosphoribosyltransferase"/>
    <property type="match status" value="1"/>
</dbReference>
<dbReference type="CDD" id="cd01570">
    <property type="entry name" value="NAPRTase_A"/>
    <property type="match status" value="1"/>
</dbReference>
<dbReference type="SUPFAM" id="SSF51690">
    <property type="entry name" value="Nicotinate/Quinolinate PRTase C-terminal domain-like"/>
    <property type="match status" value="1"/>
</dbReference>
<keyword evidence="20" id="KW-1185">Reference proteome</keyword>
<dbReference type="InterPro" id="IPR006405">
    <property type="entry name" value="Nic_PRibTrfase_pncB"/>
</dbReference>
<evidence type="ECO:0000256" key="9">
    <source>
        <dbReference type="ARBA" id="ARBA00022642"/>
    </source>
</evidence>
<dbReference type="GO" id="GO:0046872">
    <property type="term" value="F:metal ion binding"/>
    <property type="evidence" value="ECO:0007669"/>
    <property type="project" value="UniProtKB-KW"/>
</dbReference>
<evidence type="ECO:0000256" key="10">
    <source>
        <dbReference type="ARBA" id="ARBA00022679"/>
    </source>
</evidence>
<dbReference type="Pfam" id="PF04095">
    <property type="entry name" value="NAPRTase"/>
    <property type="match status" value="1"/>
</dbReference>
<feature type="domain" description="Nicotinate phosphoribosyltransferase C-terminal" evidence="19">
    <location>
        <begin position="424"/>
        <end position="533"/>
    </location>
</feature>
<dbReference type="InterPro" id="IPR007229">
    <property type="entry name" value="Nic_PRibTrfase-Fam"/>
</dbReference>
<name>A0A0K0F5Y2_STRVS</name>
<comment type="cofactor">
    <cofactor evidence="1">
        <name>Mn(2+)</name>
        <dbReference type="ChEBI" id="CHEBI:29035"/>
    </cofactor>
</comment>
<comment type="catalytic activity">
    <reaction evidence="15 16">
        <text>5-phospho-alpha-D-ribose 1-diphosphate + nicotinate + ATP + H2O = nicotinate beta-D-ribonucleotide + ADP + phosphate + diphosphate</text>
        <dbReference type="Rhea" id="RHEA:36163"/>
        <dbReference type="ChEBI" id="CHEBI:15377"/>
        <dbReference type="ChEBI" id="CHEBI:30616"/>
        <dbReference type="ChEBI" id="CHEBI:32544"/>
        <dbReference type="ChEBI" id="CHEBI:33019"/>
        <dbReference type="ChEBI" id="CHEBI:43474"/>
        <dbReference type="ChEBI" id="CHEBI:57502"/>
        <dbReference type="ChEBI" id="CHEBI:58017"/>
        <dbReference type="ChEBI" id="CHEBI:456216"/>
        <dbReference type="EC" id="6.3.4.21"/>
    </reaction>
</comment>
<dbReference type="GO" id="GO:0034355">
    <property type="term" value="P:NAD+ biosynthetic process via the salvage pathway"/>
    <property type="evidence" value="ECO:0007669"/>
    <property type="project" value="TreeGrafter"/>
</dbReference>
<evidence type="ECO:0000256" key="8">
    <source>
        <dbReference type="ARBA" id="ARBA00022598"/>
    </source>
</evidence>
<dbReference type="Pfam" id="PF17767">
    <property type="entry name" value="NAPRTase_N"/>
    <property type="match status" value="1"/>
</dbReference>
<dbReference type="WBParaSite" id="SVE_0422500.1">
    <property type="protein sequence ID" value="SVE_0422500.1"/>
    <property type="gene ID" value="SVE_0422500"/>
</dbReference>
<comment type="PTM">
    <text evidence="16">Transiently phosphorylated on a His residue during the reaction cycle. Phosphorylation strongly increases the affinity for substrates and increases the rate of nicotinate D-ribonucleotide production. Dephosphorylation regenerates the low-affinity form of the enzyme, leading to product release.</text>
</comment>
<proteinExistence type="inferred from homology"/>
<keyword evidence="7" id="KW-0597">Phosphoprotein</keyword>
<dbReference type="PANTHER" id="PTHR11098">
    <property type="entry name" value="NICOTINATE PHOSPHORIBOSYLTRANSFERASE"/>
    <property type="match status" value="1"/>
</dbReference>
<evidence type="ECO:0000256" key="15">
    <source>
        <dbReference type="ARBA" id="ARBA00048668"/>
    </source>
</evidence>
<evidence type="ECO:0000256" key="5">
    <source>
        <dbReference type="ARBA" id="ARBA00013236"/>
    </source>
</evidence>
<evidence type="ECO:0000259" key="17">
    <source>
        <dbReference type="Pfam" id="PF04095"/>
    </source>
</evidence>
<dbReference type="Gene3D" id="3.20.20.70">
    <property type="entry name" value="Aldolase class I"/>
    <property type="match status" value="1"/>
</dbReference>
<sequence>MGTDNYTLGNSGISEVLLTDYYQLTMCYAYWKSNIHEDEAVFDVFFRNNPFSGEYTIFAGLNDVIDFVKNFKLKENDIEYLKKQFPSYIEDEFYGYLENLDCSNVTVSAIPEGTVVFPRIPLITIEGPLAICQILETSILNLINYASLIATNAARFRYAAGDNVKLFEFGPRRAQGPNGALSASKYCYIGGFDGTSNVLAGKLFGIPVSGTQAHSFVCSFNKESNLENMKLNVNTGNKEVDLLKNSKHILNLLFEKINFNVSINELNCGELVAFCAYATSFPDSFVALIDTYDVLNSGVINFLAVTLALYDCGYQTIGCRIDSGDLCYLSTEVRKYFNKVSNALPKYKECIDKLKIIVSNEINEKTLHSFNEQENEINAFGVGTNLVTCQRQPALGCVYKLVSLSGIPKIKLSQEIGKITLPGKKYSYRIYGKSEHPIVDLLCLCNEPGPEAGKEILCRHPFEESKRAIVIPSKVEKLQKIYWKDNKICQKMPTLVEIKKHVDENLKITRRDHKRYVNPTPYKIAVSEKLYEFLHTLWLQNTPIRKLEK</sequence>
<evidence type="ECO:0000259" key="18">
    <source>
        <dbReference type="Pfam" id="PF17767"/>
    </source>
</evidence>
<dbReference type="STRING" id="75913.A0A0K0F5Y2"/>
<dbReference type="InterPro" id="IPR041619">
    <property type="entry name" value="NAPRTase_C"/>
</dbReference>
<dbReference type="NCBIfam" id="TIGR01513">
    <property type="entry name" value="NAPRTase_put"/>
    <property type="match status" value="1"/>
</dbReference>
<evidence type="ECO:0000256" key="14">
    <source>
        <dbReference type="ARBA" id="ARBA00023426"/>
    </source>
</evidence>
<comment type="cofactor">
    <cofactor evidence="2">
        <name>Mg(2+)</name>
        <dbReference type="ChEBI" id="CHEBI:18420"/>
    </cofactor>
</comment>
<reference evidence="21" key="2">
    <citation type="submission" date="2015-08" db="UniProtKB">
        <authorList>
            <consortium name="WormBaseParasite"/>
        </authorList>
    </citation>
    <scope>IDENTIFICATION</scope>
</reference>
<evidence type="ECO:0000256" key="13">
    <source>
        <dbReference type="ARBA" id="ARBA00023211"/>
    </source>
</evidence>
<dbReference type="InterPro" id="IPR040727">
    <property type="entry name" value="NAPRTase_N"/>
</dbReference>
<evidence type="ECO:0000256" key="1">
    <source>
        <dbReference type="ARBA" id="ARBA00001936"/>
    </source>
</evidence>
<keyword evidence="11" id="KW-0479">Metal-binding</keyword>
<evidence type="ECO:0000256" key="12">
    <source>
        <dbReference type="ARBA" id="ARBA00022842"/>
    </source>
</evidence>
<dbReference type="Pfam" id="PF17956">
    <property type="entry name" value="NAPRTase_C"/>
    <property type="match status" value="1"/>
</dbReference>
<evidence type="ECO:0000259" key="19">
    <source>
        <dbReference type="Pfam" id="PF17956"/>
    </source>
</evidence>
<protein>
    <recommendedName>
        <fullName evidence="6 16">Nicotinate phosphoribosyltransferase</fullName>
        <ecNumber evidence="5 16">6.3.4.21</ecNumber>
    </recommendedName>
</protein>
<dbReference type="PANTHER" id="PTHR11098:SF1">
    <property type="entry name" value="NICOTINATE PHOSPHORIBOSYLTRANSFERASE"/>
    <property type="match status" value="1"/>
</dbReference>
<dbReference type="InterPro" id="IPR013785">
    <property type="entry name" value="Aldolase_TIM"/>
</dbReference>
<evidence type="ECO:0000313" key="20">
    <source>
        <dbReference type="Proteomes" id="UP000035680"/>
    </source>
</evidence>
<evidence type="ECO:0000256" key="4">
    <source>
        <dbReference type="ARBA" id="ARBA00010897"/>
    </source>
</evidence>
<dbReference type="AlphaFoldDB" id="A0A0K0F5Y2"/>
<evidence type="ECO:0000313" key="21">
    <source>
        <dbReference type="WBParaSite" id="SVE_0422500.1"/>
    </source>
</evidence>
<keyword evidence="12" id="KW-0460">Magnesium</keyword>
<reference evidence="20" key="1">
    <citation type="submission" date="2014-07" db="EMBL/GenBank/DDBJ databases">
        <authorList>
            <person name="Martin A.A"/>
            <person name="De Silva N."/>
        </authorList>
    </citation>
    <scope>NUCLEOTIDE SEQUENCE</scope>
</reference>
<evidence type="ECO:0000256" key="2">
    <source>
        <dbReference type="ARBA" id="ARBA00001946"/>
    </source>
</evidence>
<evidence type="ECO:0000256" key="6">
    <source>
        <dbReference type="ARBA" id="ARBA00021569"/>
    </source>
</evidence>
<feature type="domain" description="Nicotinate phosphoribosyltransferase N-terminal" evidence="18">
    <location>
        <begin position="17"/>
        <end position="144"/>
    </location>
</feature>
<organism evidence="20 21">
    <name type="scientific">Strongyloides venezuelensis</name>
    <name type="common">Threadworm</name>
    <dbReference type="NCBI Taxonomy" id="75913"/>
    <lineage>
        <taxon>Eukaryota</taxon>
        <taxon>Metazoa</taxon>
        <taxon>Ecdysozoa</taxon>
        <taxon>Nematoda</taxon>
        <taxon>Chromadorea</taxon>
        <taxon>Rhabditida</taxon>
        <taxon>Tylenchina</taxon>
        <taxon>Panagrolaimomorpha</taxon>
        <taxon>Strongyloidoidea</taxon>
        <taxon>Strongyloididae</taxon>
        <taxon>Strongyloides</taxon>
    </lineage>
</organism>
<dbReference type="PIRSF" id="PIRSF000484">
    <property type="entry name" value="NAPRT"/>
    <property type="match status" value="1"/>
</dbReference>
<dbReference type="GO" id="GO:0016740">
    <property type="term" value="F:transferase activity"/>
    <property type="evidence" value="ECO:0007669"/>
    <property type="project" value="UniProtKB-KW"/>
</dbReference>
<dbReference type="Proteomes" id="UP000035680">
    <property type="component" value="Unassembled WGS sequence"/>
</dbReference>
<dbReference type="FunFam" id="3.20.140.10:FF:000002">
    <property type="entry name" value="Nicotinate phosphoribosyltransferase"/>
    <property type="match status" value="1"/>
</dbReference>
<dbReference type="InterPro" id="IPR041525">
    <property type="entry name" value="N/Namide_PRibTrfase"/>
</dbReference>
<keyword evidence="10 16" id="KW-0808">Transferase</keyword>
<keyword evidence="13" id="KW-0464">Manganese</keyword>
<accession>A0A0K0F5Y2</accession>
<evidence type="ECO:0000256" key="3">
    <source>
        <dbReference type="ARBA" id="ARBA00004952"/>
    </source>
</evidence>
<dbReference type="InterPro" id="IPR036068">
    <property type="entry name" value="Nicotinate_pribotase-like_C"/>
</dbReference>
<dbReference type="SUPFAM" id="SSF54675">
    <property type="entry name" value="Nicotinate/Quinolinate PRTase N-terminal domain-like"/>
    <property type="match status" value="1"/>
</dbReference>
<dbReference type="GO" id="GO:0005829">
    <property type="term" value="C:cytosol"/>
    <property type="evidence" value="ECO:0007669"/>
    <property type="project" value="TreeGrafter"/>
</dbReference>
<dbReference type="FunFam" id="3.20.140.10:FF:000006">
    <property type="entry name" value="Nicotinate phosphoribosyltransferase"/>
    <property type="match status" value="1"/>
</dbReference>
<dbReference type="EC" id="6.3.4.21" evidence="5 16"/>
<dbReference type="Gene3D" id="3.20.140.10">
    <property type="entry name" value="nicotinate phosphoribosyltransferase"/>
    <property type="match status" value="2"/>
</dbReference>
<comment type="similarity">
    <text evidence="4 16">Belongs to the NAPRTase family.</text>
</comment>
<keyword evidence="8 16" id="KW-0436">Ligase</keyword>
<comment type="function">
    <text evidence="14">Catalyzes the first step in the biosynthesis of NAD from nicotinic acid, the ATP-dependent synthesis of beta-nicotinate D-ribonucleotide from nicotinate and 5-phospho-D-ribose 1-phosphate. Helps prevent cellular oxidative stress via its role in NAD biosynthesis.</text>
</comment>
<evidence type="ECO:0000256" key="7">
    <source>
        <dbReference type="ARBA" id="ARBA00022553"/>
    </source>
</evidence>
<dbReference type="GO" id="GO:0004516">
    <property type="term" value="F:nicotinate phosphoribosyltransferase activity"/>
    <property type="evidence" value="ECO:0007669"/>
    <property type="project" value="UniProtKB-UniRule"/>
</dbReference>
<keyword evidence="9 16" id="KW-0662">Pyridine nucleotide biosynthesis</keyword>
<comment type="pathway">
    <text evidence="3 16">Cofactor biosynthesis; NAD(+) biosynthesis; nicotinate D-ribonucleotide from nicotinate: step 1/1.</text>
</comment>